<reference evidence="6" key="2">
    <citation type="submission" date="2016-04" db="EMBL/GenBank/DDBJ databases">
        <authorList>
            <person name="Guldener U."/>
            <person name="Guldener U."/>
        </authorList>
    </citation>
    <scope>NUCLEOTIDE SEQUENCE [LARGE SCALE GENOMIC DNA]</scope>
    <source>
        <strain evidence="6">UB2112</strain>
    </source>
</reference>
<evidence type="ECO:0000256" key="2">
    <source>
        <dbReference type="ARBA" id="ARBA00022679"/>
    </source>
</evidence>
<accession>A0A1K0HF30</accession>
<keyword evidence="3" id="KW-0949">S-adenosyl-L-methionine</keyword>
<evidence type="ECO:0000313" key="6">
    <source>
        <dbReference type="Proteomes" id="UP000179920"/>
    </source>
</evidence>
<evidence type="ECO:0000313" key="7">
    <source>
        <dbReference type="Proteomes" id="UP000658997"/>
    </source>
</evidence>
<evidence type="ECO:0000256" key="1">
    <source>
        <dbReference type="ARBA" id="ARBA00022603"/>
    </source>
</evidence>
<dbReference type="PANTHER" id="PTHR13271:SF47">
    <property type="entry name" value="ACTIN-HISTIDINE N-METHYLTRANSFERASE"/>
    <property type="match status" value="1"/>
</dbReference>
<keyword evidence="7" id="KW-1185">Reference proteome</keyword>
<reference evidence="5" key="3">
    <citation type="submission" date="2018-08" db="EMBL/GenBank/DDBJ databases">
        <authorList>
            <person name="Guldener U."/>
        </authorList>
    </citation>
    <scope>NUCLEOTIDE SEQUENCE</scope>
    <source>
        <strain evidence="5">UB2</strain>
    </source>
</reference>
<dbReference type="AlphaFoldDB" id="A0A1K0HF30"/>
<reference evidence="4" key="1">
    <citation type="submission" date="2016-04" db="EMBL/GenBank/DDBJ databases">
        <authorList>
            <person name="Evans L.H."/>
            <person name="Alamgir A."/>
            <person name="Owens N."/>
            <person name="Weber N.D."/>
            <person name="Virtaneva K."/>
            <person name="Barbian K."/>
            <person name="Babar A."/>
            <person name="Rosenke K."/>
        </authorList>
    </citation>
    <scope>NUCLEOTIDE SEQUENCE</scope>
    <source>
        <strain evidence="4">UB2112</strain>
    </source>
</reference>
<evidence type="ECO:0000313" key="5">
    <source>
        <dbReference type="EMBL" id="SYW79293.1"/>
    </source>
</evidence>
<dbReference type="PANTHER" id="PTHR13271">
    <property type="entry name" value="UNCHARACTERIZED PUTATIVE METHYLTRANSFERASE"/>
    <property type="match status" value="1"/>
</dbReference>
<keyword evidence="1 4" id="KW-0489">Methyltransferase</keyword>
<dbReference type="Proteomes" id="UP000658997">
    <property type="component" value="Unassembled WGS sequence"/>
</dbReference>
<dbReference type="GO" id="GO:0016279">
    <property type="term" value="F:protein-lysine N-methyltransferase activity"/>
    <property type="evidence" value="ECO:0007669"/>
    <property type="project" value="TreeGrafter"/>
</dbReference>
<proteinExistence type="predicted"/>
<evidence type="ECO:0000313" key="4">
    <source>
        <dbReference type="EMBL" id="SAM83029.1"/>
    </source>
</evidence>
<dbReference type="EMBL" id="ULHB01000051">
    <property type="protein sequence ID" value="SYW79293.1"/>
    <property type="molecule type" value="Genomic_DNA"/>
</dbReference>
<dbReference type="Gene3D" id="3.90.1410.10">
    <property type="entry name" value="set domain protein methyltransferase, domain 1"/>
    <property type="match status" value="1"/>
</dbReference>
<dbReference type="InterPro" id="IPR046341">
    <property type="entry name" value="SET_dom_sf"/>
</dbReference>
<name>A0A1K0HF30_9BASI</name>
<keyword evidence="2 4" id="KW-0808">Transferase</keyword>
<evidence type="ECO:0000256" key="3">
    <source>
        <dbReference type="ARBA" id="ARBA00022691"/>
    </source>
</evidence>
<dbReference type="GO" id="GO:0032259">
    <property type="term" value="P:methylation"/>
    <property type="evidence" value="ECO:0007669"/>
    <property type="project" value="UniProtKB-KW"/>
</dbReference>
<keyword evidence="4" id="KW-0689">Ribosomal protein</keyword>
<dbReference type="GO" id="GO:0005840">
    <property type="term" value="C:ribosome"/>
    <property type="evidence" value="ECO:0007669"/>
    <property type="project" value="UniProtKB-KW"/>
</dbReference>
<dbReference type="InterPro" id="IPR050600">
    <property type="entry name" value="SETD3_SETD6_MTase"/>
</dbReference>
<keyword evidence="4" id="KW-0687">Ribonucleoprotein</keyword>
<sequence length="577" mass="63733">MTVAKESSSSVAEQNRLLSQLLSLFPLTSSSAKKHPSATPEDDGGSNKVLVQVSDQVPAGRGLVFTQPVEPEQVLMRLPPEALINVKSCRTFFHPDTPPNIASIAASVKKSDHRLSSAQLLSLLLARTKVEEALNVKRGSNATTTRHEALKLLVKTLPTSFDTVPLTWSLHARGLGKNGESTKLGTWKQRIHQILLQALPQHSHELQLKVRQRFDKDWAAICSMRSSKPDMLAEPPLLTSNPDLARDIVHSIDQELFLWSWLCVNSRCVFLPLGLAEHADNFTLAPMLDMANHTPDPALECKVNYTKDGGLELSAPCADQQTLAERKSCVGNAGDECFITYGPHSNECLLSEYGFVLPSKLQFTGETLSAKWRGSRYVDIQFDKEVEALLTAQGKDGEAKIELLQNRGYWEEFTIHPYPEPAHPSHRLIPALRLAALGINAAAKEGGSSAPKVAKTKAQPGVKSGKKLPYNANVETSDLAKWEETLTGYLEKVSDENEERAHAILVDLCNKRRRNSEQARQSLAEAEALLFSSVNHLGIEQDQEGWARSLALVKQLHNEEEVVLWLVGQAAKDQVEW</sequence>
<gene>
    <name evidence="5" type="ORF">UBRO2_02977</name>
    <name evidence="4" type="ORF">UBRO_03578</name>
</gene>
<dbReference type="SUPFAM" id="SSF82199">
    <property type="entry name" value="SET domain"/>
    <property type="match status" value="1"/>
</dbReference>
<organism evidence="4 6">
    <name type="scientific">Ustilago bromivora</name>
    <dbReference type="NCBI Taxonomy" id="307758"/>
    <lineage>
        <taxon>Eukaryota</taxon>
        <taxon>Fungi</taxon>
        <taxon>Dikarya</taxon>
        <taxon>Basidiomycota</taxon>
        <taxon>Ustilaginomycotina</taxon>
        <taxon>Ustilaginomycetes</taxon>
        <taxon>Ustilaginales</taxon>
        <taxon>Ustilaginaceae</taxon>
        <taxon>Ustilago</taxon>
    </lineage>
</organism>
<protein>
    <submittedName>
        <fullName evidence="5">Related to RKM2 - ribosomal protein lysine methyltransferase</fullName>
    </submittedName>
    <submittedName>
        <fullName evidence="4">Related to RKM2-ribosomal protein lysine methyltransferase</fullName>
    </submittedName>
</protein>
<dbReference type="Proteomes" id="UP000179920">
    <property type="component" value="Chromosome IX"/>
</dbReference>
<dbReference type="EMBL" id="LT558125">
    <property type="protein sequence ID" value="SAM83029.1"/>
    <property type="molecule type" value="Genomic_DNA"/>
</dbReference>
<dbReference type="OrthoDB" id="341421at2759"/>